<dbReference type="GO" id="GO:0006508">
    <property type="term" value="P:proteolysis"/>
    <property type="evidence" value="ECO:0007669"/>
    <property type="project" value="UniProtKB-KW"/>
</dbReference>
<organism evidence="5">
    <name type="scientific">marine metagenome</name>
    <dbReference type="NCBI Taxonomy" id="408172"/>
    <lineage>
        <taxon>unclassified sequences</taxon>
        <taxon>metagenomes</taxon>
        <taxon>ecological metagenomes</taxon>
    </lineage>
</organism>
<dbReference type="GO" id="GO:0008233">
    <property type="term" value="F:peptidase activity"/>
    <property type="evidence" value="ECO:0007669"/>
    <property type="project" value="UniProtKB-KW"/>
</dbReference>
<dbReference type="InterPro" id="IPR002933">
    <property type="entry name" value="Peptidase_M20"/>
</dbReference>
<gene>
    <name evidence="5" type="ORF">METZ01_LOCUS122180</name>
</gene>
<dbReference type="AlphaFoldDB" id="A0A381XWZ8"/>
<keyword evidence="3" id="KW-0378">Hydrolase</keyword>
<dbReference type="InterPro" id="IPR051458">
    <property type="entry name" value="Cyt/Met_Dipeptidase"/>
</dbReference>
<keyword evidence="2" id="KW-0479">Metal-binding</keyword>
<name>A0A381XWZ8_9ZZZZ</name>
<dbReference type="EMBL" id="UINC01016697">
    <property type="protein sequence ID" value="SVA69326.1"/>
    <property type="molecule type" value="Genomic_DNA"/>
</dbReference>
<evidence type="ECO:0000256" key="2">
    <source>
        <dbReference type="ARBA" id="ARBA00022723"/>
    </source>
</evidence>
<dbReference type="InterPro" id="IPR011650">
    <property type="entry name" value="Peptidase_M20_dimer"/>
</dbReference>
<evidence type="ECO:0000259" key="4">
    <source>
        <dbReference type="Pfam" id="PF07687"/>
    </source>
</evidence>
<dbReference type="Gene3D" id="3.40.630.10">
    <property type="entry name" value="Zn peptidases"/>
    <property type="match status" value="1"/>
</dbReference>
<evidence type="ECO:0000313" key="5">
    <source>
        <dbReference type="EMBL" id="SVA69326.1"/>
    </source>
</evidence>
<reference evidence="5" key="1">
    <citation type="submission" date="2018-05" db="EMBL/GenBank/DDBJ databases">
        <authorList>
            <person name="Lanie J.A."/>
            <person name="Ng W.-L."/>
            <person name="Kazmierczak K.M."/>
            <person name="Andrzejewski T.M."/>
            <person name="Davidsen T.M."/>
            <person name="Wayne K.J."/>
            <person name="Tettelin H."/>
            <person name="Glass J.I."/>
            <person name="Rusch D."/>
            <person name="Podicherti R."/>
            <person name="Tsui H.-C.T."/>
            <person name="Winkler M.E."/>
        </authorList>
    </citation>
    <scope>NUCLEOTIDE SEQUENCE</scope>
</reference>
<sequence length="470" mass="51016">MNEEKNLRYVGELWDNSILPSLADYVKIPAKSPLFDANWETNGYMEDAVELMLTWVKKQDVQGLQIEVHRLPGKTPTILMSLDGDSNDTVLIYGHLDKQPEFNGWEAGLGPYEPVFRDGKLYGRGGADDGYAIYSAIAAIKSIQAQNLRLPRTVILIEASEESGSPDLPFYMDELEDTIGEPGLVIALDSTAGNYDQLWITTSLRGMLIADLTVRVLTEGVHSGAAGGIVPSSFRLLRQIISRLEDESTGVILPDFLNEQVPDVRRQEAADAAMVLKTTFEDMYPFAGDGKPLSDDPTELVLNNTWAASLAVTGLGGAPSPEEAGNVLRPETTARLALRIPPTIDEKTAADSLTKLLTEAAPNGAEVTVDMHEPCAGWHAPVTADSLRASLSKASMDYFGADAMYIGCGGSIPFMEFLANKFPEAQFVVTGVLGPRSNAHGPNEFLHLPCAKKITAVTASLLYDWARQKD</sequence>
<dbReference type="Pfam" id="PF01546">
    <property type="entry name" value="Peptidase_M20"/>
    <property type="match status" value="1"/>
</dbReference>
<evidence type="ECO:0000256" key="3">
    <source>
        <dbReference type="ARBA" id="ARBA00022801"/>
    </source>
</evidence>
<proteinExistence type="predicted"/>
<dbReference type="PANTHER" id="PTHR43270">
    <property type="entry name" value="BETA-ALA-HIS DIPEPTIDASE"/>
    <property type="match status" value="1"/>
</dbReference>
<accession>A0A381XWZ8</accession>
<dbReference type="SUPFAM" id="SSF53187">
    <property type="entry name" value="Zn-dependent exopeptidases"/>
    <property type="match status" value="1"/>
</dbReference>
<dbReference type="Pfam" id="PF07687">
    <property type="entry name" value="M20_dimer"/>
    <property type="match status" value="1"/>
</dbReference>
<feature type="domain" description="Peptidase M20 dimerisation" evidence="4">
    <location>
        <begin position="210"/>
        <end position="364"/>
    </location>
</feature>
<dbReference type="Gene3D" id="3.30.70.360">
    <property type="match status" value="1"/>
</dbReference>
<protein>
    <recommendedName>
        <fullName evidence="4">Peptidase M20 dimerisation domain-containing protein</fullName>
    </recommendedName>
</protein>
<dbReference type="PANTHER" id="PTHR43270:SF4">
    <property type="entry name" value="CARNOSINE DIPEPTIDASE 2, ISOFORM A"/>
    <property type="match status" value="1"/>
</dbReference>
<dbReference type="GO" id="GO:0046872">
    <property type="term" value="F:metal ion binding"/>
    <property type="evidence" value="ECO:0007669"/>
    <property type="project" value="UniProtKB-KW"/>
</dbReference>
<keyword evidence="1" id="KW-0645">Protease</keyword>
<evidence type="ECO:0000256" key="1">
    <source>
        <dbReference type="ARBA" id="ARBA00022670"/>
    </source>
</evidence>